<accession>A0A7W6HZY4</accession>
<keyword evidence="1" id="KW-0732">Signal</keyword>
<evidence type="ECO:0000256" key="1">
    <source>
        <dbReference type="SAM" id="SignalP"/>
    </source>
</evidence>
<dbReference type="Gene3D" id="3.40.30.10">
    <property type="entry name" value="Glutaredoxin"/>
    <property type="match status" value="1"/>
</dbReference>
<dbReference type="PROSITE" id="PS51257">
    <property type="entry name" value="PROKAR_LIPOPROTEIN"/>
    <property type="match status" value="1"/>
</dbReference>
<dbReference type="Proteomes" id="UP000546007">
    <property type="component" value="Unassembled WGS sequence"/>
</dbReference>
<reference evidence="3 4" key="1">
    <citation type="submission" date="2020-08" db="EMBL/GenBank/DDBJ databases">
        <title>Genomic Encyclopedia of Type Strains, Phase IV (KMG-IV): sequencing the most valuable type-strain genomes for metagenomic binning, comparative biology and taxonomic classification.</title>
        <authorList>
            <person name="Goeker M."/>
        </authorList>
    </citation>
    <scope>NUCLEOTIDE SEQUENCE [LARGE SCALE GENOMIC DNA]</scope>
    <source>
        <strain evidence="3 4">DSM 105721</strain>
    </source>
</reference>
<dbReference type="EMBL" id="JACIES010000010">
    <property type="protein sequence ID" value="MBB4027498.1"/>
    <property type="molecule type" value="Genomic_DNA"/>
</dbReference>
<dbReference type="OrthoDB" id="1095292at2"/>
<comment type="caution">
    <text evidence="3">The sequence shown here is derived from an EMBL/GenBank/DDBJ whole genome shotgun (WGS) entry which is preliminary data.</text>
</comment>
<gene>
    <name evidence="3" type="ORF">GGR14_003310</name>
</gene>
<proteinExistence type="predicted"/>
<dbReference type="Pfam" id="PF00578">
    <property type="entry name" value="AhpC-TSA"/>
    <property type="match status" value="1"/>
</dbReference>
<name>A0A7W6HZY4_9BACT</name>
<dbReference type="GO" id="GO:0016491">
    <property type="term" value="F:oxidoreductase activity"/>
    <property type="evidence" value="ECO:0007669"/>
    <property type="project" value="InterPro"/>
</dbReference>
<dbReference type="RefSeq" id="WP_124316941.1">
    <property type="nucleotide sequence ID" value="NZ_AP028155.1"/>
</dbReference>
<dbReference type="InterPro" id="IPR036249">
    <property type="entry name" value="Thioredoxin-like_sf"/>
</dbReference>
<dbReference type="InterPro" id="IPR000866">
    <property type="entry name" value="AhpC/TSA"/>
</dbReference>
<evidence type="ECO:0000259" key="2">
    <source>
        <dbReference type="PROSITE" id="PS51352"/>
    </source>
</evidence>
<keyword evidence="4" id="KW-1185">Reference proteome</keyword>
<dbReference type="PROSITE" id="PS51352">
    <property type="entry name" value="THIOREDOXIN_2"/>
    <property type="match status" value="1"/>
</dbReference>
<evidence type="ECO:0000313" key="4">
    <source>
        <dbReference type="Proteomes" id="UP000546007"/>
    </source>
</evidence>
<protein>
    <submittedName>
        <fullName evidence="3">Peroxiredoxin</fullName>
    </submittedName>
</protein>
<feature type="chain" id="PRO_5031539626" evidence="1">
    <location>
        <begin position="20"/>
        <end position="456"/>
    </location>
</feature>
<feature type="domain" description="Thioredoxin" evidence="2">
    <location>
        <begin position="315"/>
        <end position="456"/>
    </location>
</feature>
<feature type="signal peptide" evidence="1">
    <location>
        <begin position="1"/>
        <end position="19"/>
    </location>
</feature>
<evidence type="ECO:0000313" key="3">
    <source>
        <dbReference type="EMBL" id="MBB4027498.1"/>
    </source>
</evidence>
<dbReference type="CDD" id="cd02971">
    <property type="entry name" value="PRX_family"/>
    <property type="match status" value="1"/>
</dbReference>
<dbReference type="GO" id="GO:0016209">
    <property type="term" value="F:antioxidant activity"/>
    <property type="evidence" value="ECO:0007669"/>
    <property type="project" value="InterPro"/>
</dbReference>
<dbReference type="SUPFAM" id="SSF52833">
    <property type="entry name" value="Thioredoxin-like"/>
    <property type="match status" value="1"/>
</dbReference>
<dbReference type="AlphaFoldDB" id="A0A7W6HZY4"/>
<dbReference type="GeneID" id="93103123"/>
<sequence length="456" mass="52730">MKCKFIIFLIALTSCTHTARSQNNITLSVDVEKTPEMGFVISYLKESMIGMDFDDKGHAEYRIEDMDAIYLTLHNGFAEQKTIYAEKGDHIQLSFDGESMKKTLKMEGVRENIADYLKNVKISGPANKDFALDIKDFVKLLKEKVKKNQQLLDSLTPALTKESSKFIKLEKNRIKYMLGLSLLDYPRMHPYMAKIEYTPGDDYYNELKAWLEEDLNSLCLWQYRTLMTEVPTFIMSRKTPIHTPYEKAMKQMEYINNNTKDEQVKQNLLTIIANNYIKDAGIQKSTELDAFYRKHVTDKELLAQYQQTYDSWAAVSPGQPAPDFKAVDISDKEFSLKDFKGKYVCLYLWPCVSPAIQQFSELKKLQPLFKKKNIVLVNLSIDNKKDNWVQTIQNEEAQVGTHLYAGFDKHFLQKCHYSAASMVQFIFIDPAGKIIELQAPLQSSNMEDFIKETIQD</sequence>
<organism evidence="3 4">
    <name type="scientific">Butyricimonas faecihominis</name>
    <dbReference type="NCBI Taxonomy" id="1472416"/>
    <lineage>
        <taxon>Bacteria</taxon>
        <taxon>Pseudomonadati</taxon>
        <taxon>Bacteroidota</taxon>
        <taxon>Bacteroidia</taxon>
        <taxon>Bacteroidales</taxon>
        <taxon>Odoribacteraceae</taxon>
        <taxon>Butyricimonas</taxon>
    </lineage>
</organism>
<dbReference type="InterPro" id="IPR013766">
    <property type="entry name" value="Thioredoxin_domain"/>
</dbReference>